<dbReference type="PANTHER" id="PTHR48302">
    <property type="entry name" value="ULP1 PROTEASE FAMILY, C-TERMINAL CATALYTIC DOMAIN CONTAINING PROTEIN"/>
    <property type="match status" value="1"/>
</dbReference>
<keyword evidence="2" id="KW-1185">Reference proteome</keyword>
<dbReference type="EMBL" id="JACEIK010000420">
    <property type="protein sequence ID" value="MCD7456734.1"/>
    <property type="molecule type" value="Genomic_DNA"/>
</dbReference>
<gene>
    <name evidence="1" type="ORF">HAX54_032924</name>
</gene>
<sequence length="163" mass="18829">MKFETKYYRIGDTPLTMQVWLYECCSKVDPAIVVRVGHQILRILNWKVIDNQPHYQFLMEDIFSNKDNPVTGEFTDLRKLINDHFASVLQDDHNDIPAHIHEGGSPISDVNDKRKYSSVLAKSDTVQIESFEVKGGEENKEDHPSVHDDFIMYDKQTDTGSEK</sequence>
<evidence type="ECO:0000313" key="2">
    <source>
        <dbReference type="Proteomes" id="UP000823775"/>
    </source>
</evidence>
<evidence type="ECO:0000313" key="1">
    <source>
        <dbReference type="EMBL" id="MCD7456734.1"/>
    </source>
</evidence>
<comment type="caution">
    <text evidence="1">The sequence shown here is derived from an EMBL/GenBank/DDBJ whole genome shotgun (WGS) entry which is preliminary data.</text>
</comment>
<reference evidence="1 2" key="1">
    <citation type="journal article" date="2021" name="BMC Genomics">
        <title>Datura genome reveals duplications of psychoactive alkaloid biosynthetic genes and high mutation rate following tissue culture.</title>
        <authorList>
            <person name="Rajewski A."/>
            <person name="Carter-House D."/>
            <person name="Stajich J."/>
            <person name="Litt A."/>
        </authorList>
    </citation>
    <scope>NUCLEOTIDE SEQUENCE [LARGE SCALE GENOMIC DNA]</scope>
    <source>
        <strain evidence="1">AR-01</strain>
    </source>
</reference>
<organism evidence="1 2">
    <name type="scientific">Datura stramonium</name>
    <name type="common">Jimsonweed</name>
    <name type="synonym">Common thornapple</name>
    <dbReference type="NCBI Taxonomy" id="4076"/>
    <lineage>
        <taxon>Eukaryota</taxon>
        <taxon>Viridiplantae</taxon>
        <taxon>Streptophyta</taxon>
        <taxon>Embryophyta</taxon>
        <taxon>Tracheophyta</taxon>
        <taxon>Spermatophyta</taxon>
        <taxon>Magnoliopsida</taxon>
        <taxon>eudicotyledons</taxon>
        <taxon>Gunneridae</taxon>
        <taxon>Pentapetalae</taxon>
        <taxon>asterids</taxon>
        <taxon>lamiids</taxon>
        <taxon>Solanales</taxon>
        <taxon>Solanaceae</taxon>
        <taxon>Solanoideae</taxon>
        <taxon>Datureae</taxon>
        <taxon>Datura</taxon>
    </lineage>
</organism>
<dbReference type="Proteomes" id="UP000823775">
    <property type="component" value="Unassembled WGS sequence"/>
</dbReference>
<protein>
    <submittedName>
        <fullName evidence="1">Uncharacterized protein</fullName>
    </submittedName>
</protein>
<name>A0ABS8SCZ5_DATST</name>
<accession>A0ABS8SCZ5</accession>
<proteinExistence type="predicted"/>
<dbReference type="PANTHER" id="PTHR48302:SF2">
    <property type="entry name" value="DUF1985 DOMAIN-CONTAINING PROTEIN"/>
    <property type="match status" value="1"/>
</dbReference>